<dbReference type="NCBIfam" id="TIGR01544">
    <property type="entry name" value="HAD-SF-IE"/>
    <property type="match status" value="1"/>
</dbReference>
<organism evidence="10 11">
    <name type="scientific">Biomphalaria glabrata</name>
    <name type="common">Bloodfluke planorb</name>
    <name type="synonym">Freshwater snail</name>
    <dbReference type="NCBI Taxonomy" id="6526"/>
    <lineage>
        <taxon>Eukaryota</taxon>
        <taxon>Metazoa</taxon>
        <taxon>Spiralia</taxon>
        <taxon>Lophotrochozoa</taxon>
        <taxon>Mollusca</taxon>
        <taxon>Gastropoda</taxon>
        <taxon>Heterobranchia</taxon>
        <taxon>Euthyneura</taxon>
        <taxon>Panpulmonata</taxon>
        <taxon>Hygrophila</taxon>
        <taxon>Lymnaeoidea</taxon>
        <taxon>Planorbidae</taxon>
        <taxon>Biomphalaria</taxon>
    </lineage>
</organism>
<dbReference type="InterPro" id="IPR006434">
    <property type="entry name" value="Pyrimidine_nucleotidase_eu"/>
</dbReference>
<reference evidence="11" key="1">
    <citation type="submission" date="2025-08" db="UniProtKB">
        <authorList>
            <consortium name="RefSeq"/>
        </authorList>
    </citation>
    <scope>IDENTIFICATION</scope>
</reference>
<dbReference type="GO" id="GO:0009117">
    <property type="term" value="P:nucleotide metabolic process"/>
    <property type="evidence" value="ECO:0007669"/>
    <property type="project" value="UniProtKB-KW"/>
</dbReference>
<dbReference type="SFLD" id="SFLDS00003">
    <property type="entry name" value="Haloacid_Dehalogenase"/>
    <property type="match status" value="1"/>
</dbReference>
<evidence type="ECO:0000256" key="5">
    <source>
        <dbReference type="ARBA" id="ARBA00022741"/>
    </source>
</evidence>
<dbReference type="InterPro" id="IPR036412">
    <property type="entry name" value="HAD-like_sf"/>
</dbReference>
<sequence>MYQFEAPSGCKTTNSLIALVPELGNANVHIKNQKFVEQAIRTMMKDAHHKLQVVADFDWTLTTHSKNGKTCSTTHSVLEESPVMPDYFKVEATKLKDHYLPIEFDHSLTIEEKIPKMIEWWTKGHELLVSCKLSREALTNIVANSNARLRDGCKDFFDELHNLDIPILIFSAGIGDIIHLAITQQANFYRENMKIVSNFLKFDEQGVIVGFENELIHTFNKNENAIHSSDYFFNIRHRENLLLMGDSIGDLRMAEGADHVLCMLKIGFLNFKVAENLDHYMDKFDIVIVEDESLKVVNSLMKTILGA</sequence>
<dbReference type="GO" id="GO:0000166">
    <property type="term" value="F:nucleotide binding"/>
    <property type="evidence" value="ECO:0007669"/>
    <property type="project" value="UniProtKB-KW"/>
</dbReference>
<dbReference type="PANTHER" id="PTHR13045:SF0">
    <property type="entry name" value="7-METHYLGUANOSINE PHOSPHATE-SPECIFIC 5'-NUCLEOTIDASE"/>
    <property type="match status" value="1"/>
</dbReference>
<comment type="similarity">
    <text evidence="2 9">Belongs to the pyrimidine 5'-nucleotidase family.</text>
</comment>
<evidence type="ECO:0000256" key="7">
    <source>
        <dbReference type="ARBA" id="ARBA00022842"/>
    </source>
</evidence>
<evidence type="ECO:0000256" key="1">
    <source>
        <dbReference type="ARBA" id="ARBA00000815"/>
    </source>
</evidence>
<dbReference type="OrthoDB" id="10014216at2759"/>
<dbReference type="EC" id="3.1.3.5" evidence="3 9"/>
<keyword evidence="4" id="KW-0479">Metal-binding</keyword>
<evidence type="ECO:0000256" key="2">
    <source>
        <dbReference type="ARBA" id="ARBA00008389"/>
    </source>
</evidence>
<evidence type="ECO:0000256" key="3">
    <source>
        <dbReference type="ARBA" id="ARBA00012643"/>
    </source>
</evidence>
<dbReference type="Proteomes" id="UP001165740">
    <property type="component" value="Chromosome 16"/>
</dbReference>
<evidence type="ECO:0000256" key="4">
    <source>
        <dbReference type="ARBA" id="ARBA00022723"/>
    </source>
</evidence>
<keyword evidence="9" id="KW-0963">Cytoplasm</keyword>
<dbReference type="AlphaFoldDB" id="A0A9W2Z4V0"/>
<keyword evidence="7" id="KW-0460">Magnesium</keyword>
<dbReference type="GeneID" id="106060312"/>
<proteinExistence type="inferred from homology"/>
<keyword evidence="10" id="KW-1185">Reference proteome</keyword>
<gene>
    <name evidence="11" type="primary">LOC106060312</name>
</gene>
<dbReference type="Gene3D" id="3.40.50.1000">
    <property type="entry name" value="HAD superfamily/HAD-like"/>
    <property type="match status" value="1"/>
</dbReference>
<dbReference type="FunFam" id="1.10.150.340:FF:000001">
    <property type="entry name" value="Cytosolic 5-nucleotidase 3-like"/>
    <property type="match status" value="1"/>
</dbReference>
<dbReference type="RefSeq" id="XP_055869964.1">
    <property type="nucleotide sequence ID" value="XM_056013989.1"/>
</dbReference>
<dbReference type="InterPro" id="IPR023214">
    <property type="entry name" value="HAD_sf"/>
</dbReference>
<dbReference type="Pfam" id="PF05822">
    <property type="entry name" value="UMPH-1"/>
    <property type="match status" value="1"/>
</dbReference>
<keyword evidence="5 9" id="KW-0547">Nucleotide-binding</keyword>
<comment type="catalytic activity">
    <reaction evidence="1 9">
        <text>a ribonucleoside 5'-phosphate + H2O = a ribonucleoside + phosphate</text>
        <dbReference type="Rhea" id="RHEA:12484"/>
        <dbReference type="ChEBI" id="CHEBI:15377"/>
        <dbReference type="ChEBI" id="CHEBI:18254"/>
        <dbReference type="ChEBI" id="CHEBI:43474"/>
        <dbReference type="ChEBI" id="CHEBI:58043"/>
        <dbReference type="EC" id="3.1.3.5"/>
    </reaction>
</comment>
<dbReference type="SFLD" id="SFLDG01128">
    <property type="entry name" value="C1.4:_5'-Nucleotidase_Like"/>
    <property type="match status" value="1"/>
</dbReference>
<dbReference type="GO" id="GO:0000287">
    <property type="term" value="F:magnesium ion binding"/>
    <property type="evidence" value="ECO:0007669"/>
    <property type="project" value="InterPro"/>
</dbReference>
<evidence type="ECO:0000313" key="11">
    <source>
        <dbReference type="RefSeq" id="XP_055869964.1"/>
    </source>
</evidence>
<keyword evidence="8 9" id="KW-0546">Nucleotide metabolism</keyword>
<dbReference type="FunFam" id="3.40.50.1000:FF:000032">
    <property type="entry name" value="Cytosolic 5-nucleotidase 3-like"/>
    <property type="match status" value="1"/>
</dbReference>
<dbReference type="Gene3D" id="1.10.150.340">
    <property type="entry name" value="Pyrimidine 5'-nucleotidase (UMPH-1), N-terminal domain"/>
    <property type="match status" value="1"/>
</dbReference>
<evidence type="ECO:0000313" key="10">
    <source>
        <dbReference type="Proteomes" id="UP001165740"/>
    </source>
</evidence>
<dbReference type="PANTHER" id="PTHR13045">
    <property type="entry name" value="5'-NUCLEOTIDASE"/>
    <property type="match status" value="1"/>
</dbReference>
<evidence type="ECO:0000256" key="6">
    <source>
        <dbReference type="ARBA" id="ARBA00022801"/>
    </source>
</evidence>
<dbReference type="GO" id="GO:0008253">
    <property type="term" value="F:5'-nucleotidase activity"/>
    <property type="evidence" value="ECO:0007669"/>
    <property type="project" value="UniProtKB-EC"/>
</dbReference>
<accession>A0A9W2Z4V0</accession>
<dbReference type="SUPFAM" id="SSF56784">
    <property type="entry name" value="HAD-like"/>
    <property type="match status" value="1"/>
</dbReference>
<dbReference type="GO" id="GO:0005737">
    <property type="term" value="C:cytoplasm"/>
    <property type="evidence" value="ECO:0007669"/>
    <property type="project" value="UniProtKB-SubCell"/>
</dbReference>
<evidence type="ECO:0000256" key="9">
    <source>
        <dbReference type="RuleBase" id="RU361276"/>
    </source>
</evidence>
<name>A0A9W2Z4V0_BIOGL</name>
<comment type="subcellular location">
    <subcellularLocation>
        <location evidence="9">Cytoplasm</location>
    </subcellularLocation>
</comment>
<protein>
    <recommendedName>
        <fullName evidence="3 9">5'-nucleotidase</fullName>
        <ecNumber evidence="3 9">3.1.3.5</ecNumber>
    </recommendedName>
</protein>
<evidence type="ECO:0000256" key="8">
    <source>
        <dbReference type="ARBA" id="ARBA00023080"/>
    </source>
</evidence>
<keyword evidence="6 9" id="KW-0378">Hydrolase</keyword>